<keyword evidence="11" id="KW-0902">Two-component regulatory system</keyword>
<dbReference type="Pfam" id="PF08521">
    <property type="entry name" value="2CSK_N"/>
    <property type="match status" value="1"/>
</dbReference>
<dbReference type="InterPro" id="IPR036097">
    <property type="entry name" value="HisK_dim/P_sf"/>
</dbReference>
<dbReference type="Pfam" id="PF02518">
    <property type="entry name" value="HATPase_c"/>
    <property type="match status" value="1"/>
</dbReference>
<evidence type="ECO:0000256" key="9">
    <source>
        <dbReference type="ARBA" id="ARBA00022840"/>
    </source>
</evidence>
<evidence type="ECO:0000256" key="2">
    <source>
        <dbReference type="ARBA" id="ARBA00004141"/>
    </source>
</evidence>
<dbReference type="PROSITE" id="PS50885">
    <property type="entry name" value="HAMP"/>
    <property type="match status" value="1"/>
</dbReference>
<dbReference type="Gene3D" id="1.10.287.130">
    <property type="match status" value="1"/>
</dbReference>
<proteinExistence type="predicted"/>
<dbReference type="EC" id="2.7.13.3" evidence="3"/>
<dbReference type="SUPFAM" id="SSF55874">
    <property type="entry name" value="ATPase domain of HSP90 chaperone/DNA topoisomerase II/histidine kinase"/>
    <property type="match status" value="1"/>
</dbReference>
<evidence type="ECO:0000256" key="5">
    <source>
        <dbReference type="ARBA" id="ARBA00022679"/>
    </source>
</evidence>
<evidence type="ECO:0000313" key="17">
    <source>
        <dbReference type="Proteomes" id="UP001165395"/>
    </source>
</evidence>
<dbReference type="InterPro" id="IPR003661">
    <property type="entry name" value="HisK_dim/P_dom"/>
</dbReference>
<evidence type="ECO:0000256" key="13">
    <source>
        <dbReference type="SAM" id="Phobius"/>
    </source>
</evidence>
<dbReference type="Gene3D" id="3.30.565.10">
    <property type="entry name" value="Histidine kinase-like ATPase, C-terminal domain"/>
    <property type="match status" value="1"/>
</dbReference>
<name>A0ABS8D541_9NEIS</name>
<organism evidence="16 17">
    <name type="scientific">Leeia speluncae</name>
    <dbReference type="NCBI Taxonomy" id="2884804"/>
    <lineage>
        <taxon>Bacteria</taxon>
        <taxon>Pseudomonadati</taxon>
        <taxon>Pseudomonadota</taxon>
        <taxon>Betaproteobacteria</taxon>
        <taxon>Neisseriales</taxon>
        <taxon>Leeiaceae</taxon>
        <taxon>Leeia</taxon>
    </lineage>
</organism>
<keyword evidence="7" id="KW-0547">Nucleotide-binding</keyword>
<dbReference type="Pfam" id="PF00512">
    <property type="entry name" value="HisKA"/>
    <property type="match status" value="1"/>
</dbReference>
<dbReference type="RefSeq" id="WP_227179941.1">
    <property type="nucleotide sequence ID" value="NZ_JAJBZT010000003.1"/>
</dbReference>
<dbReference type="InterPro" id="IPR005467">
    <property type="entry name" value="His_kinase_dom"/>
</dbReference>
<evidence type="ECO:0000313" key="16">
    <source>
        <dbReference type="EMBL" id="MCB6183304.1"/>
    </source>
</evidence>
<keyword evidence="5" id="KW-0808">Transferase</keyword>
<dbReference type="GO" id="GO:0016301">
    <property type="term" value="F:kinase activity"/>
    <property type="evidence" value="ECO:0007669"/>
    <property type="project" value="UniProtKB-KW"/>
</dbReference>
<accession>A0ABS8D541</accession>
<dbReference type="Proteomes" id="UP001165395">
    <property type="component" value="Unassembled WGS sequence"/>
</dbReference>
<keyword evidence="4" id="KW-0597">Phosphoprotein</keyword>
<dbReference type="PANTHER" id="PTHR45436">
    <property type="entry name" value="SENSOR HISTIDINE KINASE YKOH"/>
    <property type="match status" value="1"/>
</dbReference>
<keyword evidence="6 13" id="KW-0812">Transmembrane</keyword>
<comment type="catalytic activity">
    <reaction evidence="1">
        <text>ATP + protein L-histidine = ADP + protein N-phospho-L-histidine.</text>
        <dbReference type="EC" id="2.7.13.3"/>
    </reaction>
</comment>
<dbReference type="InterPro" id="IPR003594">
    <property type="entry name" value="HATPase_dom"/>
</dbReference>
<dbReference type="SMART" id="SM00387">
    <property type="entry name" value="HATPase_c"/>
    <property type="match status" value="1"/>
</dbReference>
<comment type="subcellular location">
    <subcellularLocation>
        <location evidence="2">Membrane</location>
        <topology evidence="2">Multi-pass membrane protein</topology>
    </subcellularLocation>
</comment>
<dbReference type="EMBL" id="JAJBZT010000003">
    <property type="protein sequence ID" value="MCB6183304.1"/>
    <property type="molecule type" value="Genomic_DNA"/>
</dbReference>
<dbReference type="SMART" id="SM00388">
    <property type="entry name" value="HisKA"/>
    <property type="match status" value="1"/>
</dbReference>
<evidence type="ECO:0000256" key="12">
    <source>
        <dbReference type="ARBA" id="ARBA00023136"/>
    </source>
</evidence>
<evidence type="ECO:0000256" key="3">
    <source>
        <dbReference type="ARBA" id="ARBA00012438"/>
    </source>
</evidence>
<dbReference type="InterPro" id="IPR036890">
    <property type="entry name" value="HATPase_C_sf"/>
</dbReference>
<evidence type="ECO:0000256" key="11">
    <source>
        <dbReference type="ARBA" id="ARBA00023012"/>
    </source>
</evidence>
<feature type="transmembrane region" description="Helical" evidence="13">
    <location>
        <begin position="12"/>
        <end position="31"/>
    </location>
</feature>
<dbReference type="PROSITE" id="PS50109">
    <property type="entry name" value="HIS_KIN"/>
    <property type="match status" value="1"/>
</dbReference>
<keyword evidence="9" id="KW-0067">ATP-binding</keyword>
<dbReference type="InterPro" id="IPR050428">
    <property type="entry name" value="TCS_sensor_his_kinase"/>
</dbReference>
<feature type="domain" description="Histidine kinase" evidence="14">
    <location>
        <begin position="236"/>
        <end position="448"/>
    </location>
</feature>
<dbReference type="PRINTS" id="PR00344">
    <property type="entry name" value="BCTRLSENSOR"/>
</dbReference>
<feature type="domain" description="HAMP" evidence="15">
    <location>
        <begin position="173"/>
        <end position="228"/>
    </location>
</feature>
<keyword evidence="8 16" id="KW-0418">Kinase</keyword>
<dbReference type="CDD" id="cd00082">
    <property type="entry name" value="HisKA"/>
    <property type="match status" value="1"/>
</dbReference>
<dbReference type="PANTHER" id="PTHR45436:SF14">
    <property type="entry name" value="SENSOR PROTEIN QSEC"/>
    <property type="match status" value="1"/>
</dbReference>
<sequence length="448" mass="49798">MPSIKKQLLKNTLIAMLSLWLVTALITIYAARHEALELLDSKLQETAYTLLAFNIEGSIKHRDKKGEEEEIESEHFPAKNDELQVQVWRNDGALIIASPNAPSVPFNPESGFAVNRQDKQSWRSFAVWDEDHSLQVRVLEDKEKLHKVVAEIVTTQLLAFLLFAPVLAIMISWSIGRGLQLLTRLASEIGTRHAQHLEPVPDENIPAEVQPMLKALNALLERLNESIRKERRFTADAAHELRTPLAALRVQAELASQSQDPETRAHALQQLVEGSGRTSRVLDQLLALARIEHDQTLIGDTPIDLQQLARNTLANEAGRALSHQQELALLTDNPIIVNGDATLLQLMLRNLVDNALRYMPEGGVCSISCLSDTDKALLIIEDTGPGIPEESLDRVFDRFYRITGTRQEGTGLGLSLVAEIVRLHHGTIQLSNRLEGTGLTVTVSLPLH</sequence>
<evidence type="ECO:0000259" key="14">
    <source>
        <dbReference type="PROSITE" id="PS50109"/>
    </source>
</evidence>
<evidence type="ECO:0000259" key="15">
    <source>
        <dbReference type="PROSITE" id="PS50885"/>
    </source>
</evidence>
<evidence type="ECO:0000256" key="1">
    <source>
        <dbReference type="ARBA" id="ARBA00000085"/>
    </source>
</evidence>
<evidence type="ECO:0000256" key="7">
    <source>
        <dbReference type="ARBA" id="ARBA00022741"/>
    </source>
</evidence>
<reference evidence="16" key="1">
    <citation type="submission" date="2021-10" db="EMBL/GenBank/DDBJ databases">
        <title>The complete genome sequence of Leeia sp. TBRC 13508.</title>
        <authorList>
            <person name="Charoenyingcharoen P."/>
            <person name="Yukphan P."/>
        </authorList>
    </citation>
    <scope>NUCLEOTIDE SEQUENCE</scope>
    <source>
        <strain evidence="16">TBRC 13508</strain>
    </source>
</reference>
<dbReference type="InterPro" id="IPR013727">
    <property type="entry name" value="2CSK_N"/>
</dbReference>
<gene>
    <name evidence="16" type="ORF">LIN78_07075</name>
</gene>
<dbReference type="InterPro" id="IPR003660">
    <property type="entry name" value="HAMP_dom"/>
</dbReference>
<evidence type="ECO:0000256" key="6">
    <source>
        <dbReference type="ARBA" id="ARBA00022692"/>
    </source>
</evidence>
<evidence type="ECO:0000256" key="10">
    <source>
        <dbReference type="ARBA" id="ARBA00022989"/>
    </source>
</evidence>
<protein>
    <recommendedName>
        <fullName evidence="3">histidine kinase</fullName>
        <ecNumber evidence="3">2.7.13.3</ecNumber>
    </recommendedName>
</protein>
<keyword evidence="17" id="KW-1185">Reference proteome</keyword>
<evidence type="ECO:0000256" key="8">
    <source>
        <dbReference type="ARBA" id="ARBA00022777"/>
    </source>
</evidence>
<keyword evidence="12 13" id="KW-0472">Membrane</keyword>
<dbReference type="InterPro" id="IPR004358">
    <property type="entry name" value="Sig_transdc_His_kin-like_C"/>
</dbReference>
<evidence type="ECO:0000256" key="4">
    <source>
        <dbReference type="ARBA" id="ARBA00022553"/>
    </source>
</evidence>
<comment type="caution">
    <text evidence="16">The sequence shown here is derived from an EMBL/GenBank/DDBJ whole genome shotgun (WGS) entry which is preliminary data.</text>
</comment>
<keyword evidence="10 13" id="KW-1133">Transmembrane helix</keyword>
<dbReference type="SUPFAM" id="SSF47384">
    <property type="entry name" value="Homodimeric domain of signal transducing histidine kinase"/>
    <property type="match status" value="1"/>
</dbReference>